<evidence type="ECO:0000256" key="12">
    <source>
        <dbReference type="ARBA" id="ARBA00023012"/>
    </source>
</evidence>
<dbReference type="InterPro" id="IPR005467">
    <property type="entry name" value="His_kinase_dom"/>
</dbReference>
<evidence type="ECO:0000313" key="15">
    <source>
        <dbReference type="Proteomes" id="UP000214606"/>
    </source>
</evidence>
<dbReference type="Gene3D" id="3.30.565.10">
    <property type="entry name" value="Histidine kinase-like ATPase, C-terminal domain"/>
    <property type="match status" value="1"/>
</dbReference>
<protein>
    <recommendedName>
        <fullName evidence="3">histidine kinase</fullName>
        <ecNumber evidence="3">2.7.13.3</ecNumber>
    </recommendedName>
</protein>
<dbReference type="SUPFAM" id="SSF55874">
    <property type="entry name" value="ATPase domain of HSP90 chaperone/DNA topoisomerase II/histidine kinase"/>
    <property type="match status" value="1"/>
</dbReference>
<evidence type="ECO:0000256" key="4">
    <source>
        <dbReference type="ARBA" id="ARBA00022475"/>
    </source>
</evidence>
<keyword evidence="10" id="KW-0067">ATP-binding</keyword>
<evidence type="ECO:0000256" key="10">
    <source>
        <dbReference type="ARBA" id="ARBA00022840"/>
    </source>
</evidence>
<comment type="subcellular location">
    <subcellularLocation>
        <location evidence="2">Cell membrane</location>
        <topology evidence="2">Multi-pass membrane protein</topology>
    </subcellularLocation>
</comment>
<evidence type="ECO:0000256" key="6">
    <source>
        <dbReference type="ARBA" id="ARBA00022679"/>
    </source>
</evidence>
<dbReference type="Pfam" id="PF06580">
    <property type="entry name" value="His_kinase"/>
    <property type="match status" value="1"/>
</dbReference>
<keyword evidence="11" id="KW-1133">Transmembrane helix</keyword>
<dbReference type="SMART" id="SM00387">
    <property type="entry name" value="HATPase_c"/>
    <property type="match status" value="1"/>
</dbReference>
<dbReference type="InterPro" id="IPR003660">
    <property type="entry name" value="HAMP_dom"/>
</dbReference>
<dbReference type="Gene3D" id="3.30.450.20">
    <property type="entry name" value="PAS domain"/>
    <property type="match status" value="1"/>
</dbReference>
<dbReference type="InterPro" id="IPR003594">
    <property type="entry name" value="HATPase_dom"/>
</dbReference>
<evidence type="ECO:0000256" key="9">
    <source>
        <dbReference type="ARBA" id="ARBA00022777"/>
    </source>
</evidence>
<dbReference type="InterPro" id="IPR036890">
    <property type="entry name" value="HATPase_C_sf"/>
</dbReference>
<dbReference type="InterPro" id="IPR033479">
    <property type="entry name" value="dCache_1"/>
</dbReference>
<evidence type="ECO:0000256" key="11">
    <source>
        <dbReference type="ARBA" id="ARBA00022989"/>
    </source>
</evidence>
<keyword evidence="13" id="KW-0472">Membrane</keyword>
<dbReference type="Pfam" id="PF02518">
    <property type="entry name" value="HATPase_c"/>
    <property type="match status" value="1"/>
</dbReference>
<accession>A0A223E3U3</accession>
<dbReference type="PANTHER" id="PTHR34220:SF11">
    <property type="entry name" value="SENSOR PROTEIN KINASE HPTS"/>
    <property type="match status" value="1"/>
</dbReference>
<keyword evidence="8" id="KW-0547">Nucleotide-binding</keyword>
<keyword evidence="5" id="KW-0597">Phosphoprotein</keyword>
<dbReference type="Gene3D" id="1.10.8.500">
    <property type="entry name" value="HAMP domain in histidine kinase"/>
    <property type="match status" value="1"/>
</dbReference>
<proteinExistence type="predicted"/>
<dbReference type="Proteomes" id="UP000214606">
    <property type="component" value="Chromosome"/>
</dbReference>
<keyword evidence="9" id="KW-0418">Kinase</keyword>
<dbReference type="Pfam" id="PF00672">
    <property type="entry name" value="HAMP"/>
    <property type="match status" value="1"/>
</dbReference>
<keyword evidence="12" id="KW-0902">Two-component regulatory system</keyword>
<dbReference type="InterPro" id="IPR010559">
    <property type="entry name" value="Sig_transdc_His_kin_internal"/>
</dbReference>
<dbReference type="GO" id="GO:0000155">
    <property type="term" value="F:phosphorelay sensor kinase activity"/>
    <property type="evidence" value="ECO:0007669"/>
    <property type="project" value="InterPro"/>
</dbReference>
<dbReference type="SMART" id="SM00304">
    <property type="entry name" value="HAMP"/>
    <property type="match status" value="1"/>
</dbReference>
<gene>
    <name evidence="14" type="ORF">AP3564_06375</name>
</gene>
<dbReference type="SUPFAM" id="SSF158472">
    <property type="entry name" value="HAMP domain-like"/>
    <property type="match status" value="1"/>
</dbReference>
<name>A0A161W342_9BACI</name>
<keyword evidence="7" id="KW-0812">Transmembrane</keyword>
<comment type="catalytic activity">
    <reaction evidence="1">
        <text>ATP + protein L-histidine = ADP + protein N-phospho-L-histidine.</text>
        <dbReference type="EC" id="2.7.13.3"/>
    </reaction>
</comment>
<evidence type="ECO:0000256" key="13">
    <source>
        <dbReference type="ARBA" id="ARBA00023136"/>
    </source>
</evidence>
<dbReference type="PANTHER" id="PTHR34220">
    <property type="entry name" value="SENSOR HISTIDINE KINASE YPDA"/>
    <property type="match status" value="1"/>
</dbReference>
<dbReference type="KEGG" id="apak:AP3564_06375"/>
<dbReference type="RefSeq" id="WP_066250437.1">
    <property type="nucleotide sequence ID" value="NZ_CP017703.1"/>
</dbReference>
<evidence type="ECO:0000256" key="8">
    <source>
        <dbReference type="ARBA" id="ARBA00022741"/>
    </source>
</evidence>
<dbReference type="PROSITE" id="PS50109">
    <property type="entry name" value="HIS_KIN"/>
    <property type="match status" value="1"/>
</dbReference>
<evidence type="ECO:0000256" key="3">
    <source>
        <dbReference type="ARBA" id="ARBA00012438"/>
    </source>
</evidence>
<keyword evidence="4" id="KW-1003">Cell membrane</keyword>
<dbReference type="GO" id="GO:0005524">
    <property type="term" value="F:ATP binding"/>
    <property type="evidence" value="ECO:0007669"/>
    <property type="project" value="UniProtKB-KW"/>
</dbReference>
<dbReference type="GO" id="GO:0005886">
    <property type="term" value="C:plasma membrane"/>
    <property type="evidence" value="ECO:0007669"/>
    <property type="project" value="UniProtKB-SubCell"/>
</dbReference>
<reference evidence="14 15" key="1">
    <citation type="submission" date="2016-10" db="EMBL/GenBank/DDBJ databases">
        <title>The whole genome sequencing and assembly of Aeribacillus pallidus KCTC3564 strain.</title>
        <authorList>
            <person name="Lee Y.-J."/>
            <person name="Park M.-K."/>
            <person name="Yi H."/>
            <person name="Bahn Y.-S."/>
            <person name="Kim J.F."/>
            <person name="Lee D.-W."/>
        </authorList>
    </citation>
    <scope>NUCLEOTIDE SEQUENCE [LARGE SCALE GENOMIC DNA]</scope>
    <source>
        <strain evidence="14 15">KCTC3564</strain>
    </source>
</reference>
<dbReference type="InterPro" id="IPR050640">
    <property type="entry name" value="Bact_2-comp_sensor_kinase"/>
</dbReference>
<evidence type="ECO:0000256" key="5">
    <source>
        <dbReference type="ARBA" id="ARBA00022553"/>
    </source>
</evidence>
<dbReference type="Pfam" id="PF02743">
    <property type="entry name" value="dCache_1"/>
    <property type="match status" value="1"/>
</dbReference>
<evidence type="ECO:0000313" key="14">
    <source>
        <dbReference type="EMBL" id="ASS89917.1"/>
    </source>
</evidence>
<dbReference type="CDD" id="cd06225">
    <property type="entry name" value="HAMP"/>
    <property type="match status" value="1"/>
</dbReference>
<sequence length="606" mass="69841">MIFKRRNDSSRKSLSLTHKLIISYVLLTVIPMALLGLLAYSQYTSSIEKEVGKYTPRLLKQVNNNIENEIRKLEALPNLVYNSSDVMTILRESEETTQSKRLRDKYIVESYLTRTYLRNHTDNILGVFLISKNRVFSSTTLPYENFGFHDGSLPYLNSLSKVGSMEVVLSSQINLTFEGSPSYFMLIKEITDFDNRKKLGTIYIVVDVTFIEQFAKDLLHEKDAEVWMMTKDGMIIYHSDRSKIGTVDRRIDKYPILNGSFTIKKNGERLLVSLNESSVLPWVMAHSMPIKNLTETTDLVRNVTILIFIAFALITTAISIFFAMNVTRPLNNLSKMMKEVEKGDLSINIPVHSNDEVGQLAKSFNSMLMEIRELIKQKYNVELKQKTAELYALQSQINPHFMYNTLETISMSVEEEKTEDVVTMLTLLGRMLRYSLNNKDKLVTIRNELQHIEDYLRIQKFRFEERLHFEIEKEEKLLEYYIPKFVLQPIIENSIKYGLEKQRELKVNISVCEEHPDLILTVLDSGPGIAKEKLEELNERLMADPMLGRDSGIGIINVNARITMIFGDHYRLSITSHVNKGTMIKIRIPKINAYQANQLLLKGGGD</sequence>
<accession>A0A161W342</accession>
<keyword evidence="6" id="KW-0808">Transferase</keyword>
<dbReference type="EMBL" id="CP017703">
    <property type="protein sequence ID" value="ASS89917.1"/>
    <property type="molecule type" value="Genomic_DNA"/>
</dbReference>
<dbReference type="PROSITE" id="PS50885">
    <property type="entry name" value="HAMP"/>
    <property type="match status" value="1"/>
</dbReference>
<evidence type="ECO:0000256" key="1">
    <source>
        <dbReference type="ARBA" id="ARBA00000085"/>
    </source>
</evidence>
<evidence type="ECO:0000256" key="2">
    <source>
        <dbReference type="ARBA" id="ARBA00004651"/>
    </source>
</evidence>
<dbReference type="AlphaFoldDB" id="A0A161W342"/>
<dbReference type="EC" id="2.7.13.3" evidence="3"/>
<organism evidence="14 15">
    <name type="scientific">Aeribacillus pallidus</name>
    <dbReference type="NCBI Taxonomy" id="33936"/>
    <lineage>
        <taxon>Bacteria</taxon>
        <taxon>Bacillati</taxon>
        <taxon>Bacillota</taxon>
        <taxon>Bacilli</taxon>
        <taxon>Bacillales</taxon>
        <taxon>Bacillaceae</taxon>
        <taxon>Aeribacillus</taxon>
    </lineage>
</organism>
<evidence type="ECO:0000256" key="7">
    <source>
        <dbReference type="ARBA" id="ARBA00022692"/>
    </source>
</evidence>